<evidence type="ECO:0000313" key="3">
    <source>
        <dbReference type="Proteomes" id="UP001251217"/>
    </source>
</evidence>
<reference evidence="2 3" key="1">
    <citation type="submission" date="2023-07" db="EMBL/GenBank/DDBJ databases">
        <title>Sorghum-associated microbial communities from plants grown in Nebraska, USA.</title>
        <authorList>
            <person name="Schachtman D."/>
        </authorList>
    </citation>
    <scope>NUCLEOTIDE SEQUENCE [LARGE SCALE GENOMIC DNA]</scope>
    <source>
        <strain evidence="2 3">4272</strain>
    </source>
</reference>
<keyword evidence="3" id="KW-1185">Reference proteome</keyword>
<dbReference type="EMBL" id="JAVDWW010000009">
    <property type="protein sequence ID" value="MDR7171702.1"/>
    <property type="molecule type" value="Genomic_DNA"/>
</dbReference>
<feature type="region of interest" description="Disordered" evidence="1">
    <location>
        <begin position="1"/>
        <end position="61"/>
    </location>
</feature>
<evidence type="ECO:0000313" key="2">
    <source>
        <dbReference type="EMBL" id="MDR7171702.1"/>
    </source>
</evidence>
<feature type="region of interest" description="Disordered" evidence="1">
    <location>
        <begin position="74"/>
        <end position="97"/>
    </location>
</feature>
<evidence type="ECO:0000256" key="1">
    <source>
        <dbReference type="SAM" id="MobiDB-lite"/>
    </source>
</evidence>
<accession>A0ABU1XNY7</accession>
<protein>
    <submittedName>
        <fullName evidence="2">Uncharacterized protein</fullName>
    </submittedName>
</protein>
<feature type="compositionally biased region" description="Polar residues" evidence="1">
    <location>
        <begin position="85"/>
        <end position="97"/>
    </location>
</feature>
<name>A0ABU1XNY7_9NOCA</name>
<organism evidence="2 3">
    <name type="scientific">Nocardia kruczakiae</name>
    <dbReference type="NCBI Taxonomy" id="261477"/>
    <lineage>
        <taxon>Bacteria</taxon>
        <taxon>Bacillati</taxon>
        <taxon>Actinomycetota</taxon>
        <taxon>Actinomycetes</taxon>
        <taxon>Mycobacteriales</taxon>
        <taxon>Nocardiaceae</taxon>
        <taxon>Nocardia</taxon>
    </lineage>
</organism>
<sequence length="97" mass="10723">MFVPHAPITFTLRPDGDRENRSGRAALHHSSRESNSPNVDEYAVIPDNDTNPSPLTSGIEPVTIICPGRDRRIRSAARLAPRPQPGQNSTHNEFNAR</sequence>
<gene>
    <name evidence="2" type="ORF">J2W56_005462</name>
</gene>
<proteinExistence type="predicted"/>
<dbReference type="Proteomes" id="UP001251217">
    <property type="component" value="Unassembled WGS sequence"/>
</dbReference>
<comment type="caution">
    <text evidence="2">The sequence shown here is derived from an EMBL/GenBank/DDBJ whole genome shotgun (WGS) entry which is preliminary data.</text>
</comment>
<dbReference type="RefSeq" id="WP_310406581.1">
    <property type="nucleotide sequence ID" value="NZ_JAVDWW010000009.1"/>
</dbReference>